<evidence type="ECO:0000256" key="20">
    <source>
        <dbReference type="ARBA" id="ARBA00048002"/>
    </source>
</evidence>
<dbReference type="AlphaFoldDB" id="A0AA38HXH0"/>
<comment type="subcellular location">
    <subcellularLocation>
        <location evidence="2">Nucleus</location>
    </subcellularLocation>
</comment>
<comment type="caution">
    <text evidence="25">The sequence shown here is derived from an EMBL/GenBank/DDBJ whole genome shotgun (WGS) entry which is preliminary data.</text>
</comment>
<evidence type="ECO:0000256" key="15">
    <source>
        <dbReference type="ARBA" id="ARBA00029673"/>
    </source>
</evidence>
<evidence type="ECO:0000256" key="16">
    <source>
        <dbReference type="ARBA" id="ARBA00030634"/>
    </source>
</evidence>
<dbReference type="PROSITE" id="PS51462">
    <property type="entry name" value="NUDIX"/>
    <property type="match status" value="1"/>
</dbReference>
<comment type="catalytic activity">
    <reaction evidence="20">
        <text>N(6)-methyl-ATP + H2O = N(6)-methyl-AMP + diphosphate + H(+)</text>
        <dbReference type="Rhea" id="RHEA:67608"/>
        <dbReference type="ChEBI" id="CHEBI:15377"/>
        <dbReference type="ChEBI" id="CHEBI:15378"/>
        <dbReference type="ChEBI" id="CHEBI:33019"/>
        <dbReference type="ChEBI" id="CHEBI:144842"/>
        <dbReference type="ChEBI" id="CHEBI:172873"/>
    </reaction>
    <physiologicalReaction direction="left-to-right" evidence="20">
        <dbReference type="Rhea" id="RHEA:67609"/>
    </physiologicalReaction>
</comment>
<protein>
    <recommendedName>
        <fullName evidence="14">Oxidized purine nucleoside triphosphate hydrolase</fullName>
        <ecNumber evidence="13">3.6.1.56</ecNumber>
    </recommendedName>
    <alternativeName>
        <fullName evidence="18">2-hydroxy-dATP diphosphatase</fullName>
    </alternativeName>
    <alternativeName>
        <fullName evidence="17">7,8-dihydro-8-oxoguanine triphosphatase</fullName>
    </alternativeName>
    <alternativeName>
        <fullName evidence="16">8-oxo-dGTPase</fullName>
    </alternativeName>
    <alternativeName>
        <fullName evidence="19">Methylated purine nucleoside triphosphate hydrolase</fullName>
    </alternativeName>
    <alternativeName>
        <fullName evidence="15">Nucleoside diphosphate-linked moiety X motif 1</fullName>
    </alternativeName>
</protein>
<evidence type="ECO:0000256" key="11">
    <source>
        <dbReference type="ARBA" id="ARBA00024486"/>
    </source>
</evidence>
<evidence type="ECO:0000313" key="26">
    <source>
        <dbReference type="Proteomes" id="UP001168821"/>
    </source>
</evidence>
<evidence type="ECO:0000256" key="21">
    <source>
        <dbReference type="ARBA" id="ARBA00048894"/>
    </source>
</evidence>
<gene>
    <name evidence="25" type="ORF">Zmor_023054</name>
</gene>
<keyword evidence="8" id="KW-0539">Nucleus</keyword>
<evidence type="ECO:0000256" key="4">
    <source>
        <dbReference type="ARBA" id="ARBA00011245"/>
    </source>
</evidence>
<comment type="catalytic activity">
    <reaction evidence="9">
        <text>8-oxo-dATP + H2O = 8-oxo-dAMP + diphosphate + H(+)</text>
        <dbReference type="Rhea" id="RHEA:65396"/>
        <dbReference type="ChEBI" id="CHEBI:15377"/>
        <dbReference type="ChEBI" id="CHEBI:15378"/>
        <dbReference type="ChEBI" id="CHEBI:33019"/>
        <dbReference type="ChEBI" id="CHEBI:71361"/>
        <dbReference type="ChEBI" id="CHEBI:172871"/>
    </reaction>
    <physiologicalReaction direction="left-to-right" evidence="9">
        <dbReference type="Rhea" id="RHEA:65397"/>
    </physiologicalReaction>
</comment>
<comment type="catalytic activity">
    <reaction evidence="22">
        <text>N(6)-methyl-dATP + H2O = N(6)-methyl-dAMP + diphosphate + H(+)</text>
        <dbReference type="Rhea" id="RHEA:67604"/>
        <dbReference type="ChEBI" id="CHEBI:15377"/>
        <dbReference type="ChEBI" id="CHEBI:15378"/>
        <dbReference type="ChEBI" id="CHEBI:33019"/>
        <dbReference type="ChEBI" id="CHEBI:169976"/>
        <dbReference type="ChEBI" id="CHEBI:172872"/>
    </reaction>
    <physiologicalReaction direction="left-to-right" evidence="22">
        <dbReference type="Rhea" id="RHEA:67605"/>
    </physiologicalReaction>
</comment>
<evidence type="ECO:0000256" key="2">
    <source>
        <dbReference type="ARBA" id="ARBA00004123"/>
    </source>
</evidence>
<comment type="similarity">
    <text evidence="3">Belongs to the Nudix hydrolase family.</text>
</comment>
<keyword evidence="6" id="KW-0378">Hydrolase</keyword>
<sequence length="179" mass="20822">MKPEIETNLEIDTKMHVNKLFTLVFLKKNKSVLLGLKTRGLGKGFWNGFGGKVEKNETVMDCAKRELKEECNLEAKDLKQIGVVRYDLLHDNSSDVVHIFTCTQFEGVEKPSEEMNPIQWYKFRAIPFTQMWPDSPHWYPYMLDEKYFSARITYSDENTIKGSSIQVYNNLSNVLKIAE</sequence>
<evidence type="ECO:0000256" key="6">
    <source>
        <dbReference type="ARBA" id="ARBA00022801"/>
    </source>
</evidence>
<comment type="catalytic activity">
    <reaction evidence="11">
        <text>8-oxo-dGTP + H2O = 8-oxo-dGMP + diphosphate + H(+)</text>
        <dbReference type="Rhea" id="RHEA:31575"/>
        <dbReference type="ChEBI" id="CHEBI:15377"/>
        <dbReference type="ChEBI" id="CHEBI:15378"/>
        <dbReference type="ChEBI" id="CHEBI:33019"/>
        <dbReference type="ChEBI" id="CHEBI:63224"/>
        <dbReference type="ChEBI" id="CHEBI:77896"/>
    </reaction>
    <physiologicalReaction direction="left-to-right" evidence="11">
        <dbReference type="Rhea" id="RHEA:31576"/>
    </physiologicalReaction>
</comment>
<dbReference type="Gene3D" id="3.90.79.10">
    <property type="entry name" value="Nucleoside Triphosphate Pyrophosphohydrolase"/>
    <property type="match status" value="1"/>
</dbReference>
<evidence type="ECO:0000256" key="22">
    <source>
        <dbReference type="ARBA" id="ARBA00049032"/>
    </source>
</evidence>
<dbReference type="GO" id="GO:0005634">
    <property type="term" value="C:nucleus"/>
    <property type="evidence" value="ECO:0007669"/>
    <property type="project" value="UniProtKB-SubCell"/>
</dbReference>
<dbReference type="SUPFAM" id="SSF55811">
    <property type="entry name" value="Nudix"/>
    <property type="match status" value="1"/>
</dbReference>
<evidence type="ECO:0000256" key="23">
    <source>
        <dbReference type="ARBA" id="ARBA00053094"/>
    </source>
</evidence>
<dbReference type="GO" id="GO:0046872">
    <property type="term" value="F:metal ion binding"/>
    <property type="evidence" value="ECO:0007669"/>
    <property type="project" value="UniProtKB-KW"/>
</dbReference>
<dbReference type="GO" id="GO:0008828">
    <property type="term" value="F:dATP diphosphatase activity"/>
    <property type="evidence" value="ECO:0007669"/>
    <property type="project" value="UniProtKB-EC"/>
</dbReference>
<dbReference type="GO" id="GO:0008413">
    <property type="term" value="F:8-oxo-7,8-dihydroguanosine triphosphate pyrophosphatase activity"/>
    <property type="evidence" value="ECO:0007669"/>
    <property type="project" value="InterPro"/>
</dbReference>
<feature type="domain" description="Nudix hydrolase" evidence="24">
    <location>
        <begin position="15"/>
        <end position="144"/>
    </location>
</feature>
<accession>A0AA38HXH0</accession>
<evidence type="ECO:0000256" key="1">
    <source>
        <dbReference type="ARBA" id="ARBA00001946"/>
    </source>
</evidence>
<dbReference type="Proteomes" id="UP001168821">
    <property type="component" value="Unassembled WGS sequence"/>
</dbReference>
<comment type="subunit">
    <text evidence="4">Monomer.</text>
</comment>
<dbReference type="InterPro" id="IPR000086">
    <property type="entry name" value="NUDIX_hydrolase_dom"/>
</dbReference>
<keyword evidence="5" id="KW-0479">Metal-binding</keyword>
<dbReference type="PRINTS" id="PR01403">
    <property type="entry name" value="8OXTPHPHTASE"/>
</dbReference>
<evidence type="ECO:0000256" key="14">
    <source>
        <dbReference type="ARBA" id="ARBA00026218"/>
    </source>
</evidence>
<name>A0AA38HXH0_9CUCU</name>
<dbReference type="EC" id="3.6.1.56" evidence="13"/>
<evidence type="ECO:0000256" key="7">
    <source>
        <dbReference type="ARBA" id="ARBA00022842"/>
    </source>
</evidence>
<evidence type="ECO:0000256" key="5">
    <source>
        <dbReference type="ARBA" id="ARBA00022723"/>
    </source>
</evidence>
<keyword evidence="7" id="KW-0460">Magnesium</keyword>
<evidence type="ECO:0000313" key="25">
    <source>
        <dbReference type="EMBL" id="KAJ3645391.1"/>
    </source>
</evidence>
<reference evidence="25" key="1">
    <citation type="journal article" date="2023" name="G3 (Bethesda)">
        <title>Whole genome assemblies of Zophobas morio and Tenebrio molitor.</title>
        <authorList>
            <person name="Kaur S."/>
            <person name="Stinson S.A."/>
            <person name="diCenzo G.C."/>
        </authorList>
    </citation>
    <scope>NUCLEOTIDE SEQUENCE</scope>
    <source>
        <strain evidence="25">QUZm001</strain>
    </source>
</reference>
<dbReference type="InterPro" id="IPR003563">
    <property type="entry name" value="8ODP"/>
</dbReference>
<dbReference type="PANTHER" id="PTHR43758:SF2">
    <property type="entry name" value="OXIDIZED PURINE NUCLEOSIDE TRIPHOSPHATE HYDROLASE"/>
    <property type="match status" value="1"/>
</dbReference>
<evidence type="ECO:0000256" key="10">
    <source>
        <dbReference type="ARBA" id="ARBA00024459"/>
    </source>
</evidence>
<evidence type="ECO:0000256" key="18">
    <source>
        <dbReference type="ARBA" id="ARBA00031927"/>
    </source>
</evidence>
<keyword evidence="26" id="KW-1185">Reference proteome</keyword>
<evidence type="ECO:0000259" key="24">
    <source>
        <dbReference type="PROSITE" id="PS51462"/>
    </source>
</evidence>
<dbReference type="InterPro" id="IPR020084">
    <property type="entry name" value="NUDIX_hydrolase_CS"/>
</dbReference>
<dbReference type="GO" id="GO:0005737">
    <property type="term" value="C:cytoplasm"/>
    <property type="evidence" value="ECO:0007669"/>
    <property type="project" value="TreeGrafter"/>
</dbReference>
<dbReference type="PROSITE" id="PS00893">
    <property type="entry name" value="NUDIX_BOX"/>
    <property type="match status" value="1"/>
</dbReference>
<comment type="catalytic activity">
    <reaction evidence="10">
        <text>2-oxo-dATP + H2O = 2-oxo-dAMP + diphosphate + H(+)</text>
        <dbReference type="Rhea" id="RHEA:31583"/>
        <dbReference type="ChEBI" id="CHEBI:15377"/>
        <dbReference type="ChEBI" id="CHEBI:15378"/>
        <dbReference type="ChEBI" id="CHEBI:33019"/>
        <dbReference type="ChEBI" id="CHEBI:63212"/>
        <dbReference type="ChEBI" id="CHEBI:77897"/>
        <dbReference type="EC" id="3.6.1.56"/>
    </reaction>
    <physiologicalReaction direction="left-to-right" evidence="10">
        <dbReference type="Rhea" id="RHEA:31584"/>
    </physiologicalReaction>
</comment>
<dbReference type="PANTHER" id="PTHR43758">
    <property type="entry name" value="7,8-DIHYDRO-8-OXOGUANINE TRIPHOSPHATASE"/>
    <property type="match status" value="1"/>
</dbReference>
<evidence type="ECO:0000256" key="3">
    <source>
        <dbReference type="ARBA" id="ARBA00005582"/>
    </source>
</evidence>
<evidence type="ECO:0000256" key="12">
    <source>
        <dbReference type="ARBA" id="ARBA00024596"/>
    </source>
</evidence>
<evidence type="ECO:0000256" key="13">
    <source>
        <dbReference type="ARBA" id="ARBA00026103"/>
    </source>
</evidence>
<evidence type="ECO:0000256" key="17">
    <source>
        <dbReference type="ARBA" id="ARBA00030682"/>
    </source>
</evidence>
<comment type="catalytic activity">
    <reaction evidence="12">
        <text>2-oxo-ATP + H2O = 2-oxo-AMP + diphosphate + H(+)</text>
        <dbReference type="Rhea" id="RHEA:67392"/>
        <dbReference type="ChEBI" id="CHEBI:15377"/>
        <dbReference type="ChEBI" id="CHEBI:15378"/>
        <dbReference type="ChEBI" id="CHEBI:33019"/>
        <dbReference type="ChEBI" id="CHEBI:71395"/>
        <dbReference type="ChEBI" id="CHEBI:172878"/>
    </reaction>
    <physiologicalReaction direction="left-to-right" evidence="12">
        <dbReference type="Rhea" id="RHEA:67393"/>
    </physiologicalReaction>
</comment>
<dbReference type="CDD" id="cd03427">
    <property type="entry name" value="NUDIX_MTH1_Nudt1"/>
    <property type="match status" value="1"/>
</dbReference>
<dbReference type="EMBL" id="JALNTZ010000007">
    <property type="protein sequence ID" value="KAJ3645391.1"/>
    <property type="molecule type" value="Genomic_DNA"/>
</dbReference>
<proteinExistence type="inferred from homology"/>
<comment type="catalytic activity">
    <reaction evidence="21">
        <text>O(6)-methyl-dGTP + H2O = O(6)-methyl-dGMP + diphosphate + H(+)</text>
        <dbReference type="Rhea" id="RHEA:67600"/>
        <dbReference type="ChEBI" id="CHEBI:15377"/>
        <dbReference type="ChEBI" id="CHEBI:15378"/>
        <dbReference type="ChEBI" id="CHEBI:33019"/>
        <dbReference type="ChEBI" id="CHEBI:169974"/>
        <dbReference type="ChEBI" id="CHEBI:169975"/>
    </reaction>
    <physiologicalReaction direction="left-to-right" evidence="21">
        <dbReference type="Rhea" id="RHEA:67601"/>
    </physiologicalReaction>
</comment>
<comment type="cofactor">
    <cofactor evidence="1">
        <name>Mg(2+)</name>
        <dbReference type="ChEBI" id="CHEBI:18420"/>
    </cofactor>
</comment>
<evidence type="ECO:0000256" key="8">
    <source>
        <dbReference type="ARBA" id="ARBA00023242"/>
    </source>
</evidence>
<organism evidence="25 26">
    <name type="scientific">Zophobas morio</name>
    <dbReference type="NCBI Taxonomy" id="2755281"/>
    <lineage>
        <taxon>Eukaryota</taxon>
        <taxon>Metazoa</taxon>
        <taxon>Ecdysozoa</taxon>
        <taxon>Arthropoda</taxon>
        <taxon>Hexapoda</taxon>
        <taxon>Insecta</taxon>
        <taxon>Pterygota</taxon>
        <taxon>Neoptera</taxon>
        <taxon>Endopterygota</taxon>
        <taxon>Coleoptera</taxon>
        <taxon>Polyphaga</taxon>
        <taxon>Cucujiformia</taxon>
        <taxon>Tenebrionidae</taxon>
        <taxon>Zophobas</taxon>
    </lineage>
</organism>
<dbReference type="Pfam" id="PF00293">
    <property type="entry name" value="NUDIX"/>
    <property type="match status" value="1"/>
</dbReference>
<evidence type="ECO:0000256" key="9">
    <source>
        <dbReference type="ARBA" id="ARBA00024448"/>
    </source>
</evidence>
<dbReference type="GO" id="GO:0042262">
    <property type="term" value="P:DNA protection"/>
    <property type="evidence" value="ECO:0007669"/>
    <property type="project" value="InterPro"/>
</dbReference>
<dbReference type="InterPro" id="IPR015797">
    <property type="entry name" value="NUDIX_hydrolase-like_dom_sf"/>
</dbReference>
<evidence type="ECO:0000256" key="19">
    <source>
        <dbReference type="ARBA" id="ARBA00032071"/>
    </source>
</evidence>
<comment type="function">
    <text evidence="23">Oxidized purine nucleoside triphosphate hydrolase which is a prominent sanitizer of the oxidized nucleotide pool. Catalyzes the hydrolysis of 2-oxo-dATP (2-hydroxy-dATP) into 2-oxo-dAMP. Also has a significant hydrolase activity toward 2-oxo-ATP, 8-oxo-dGTP and 8-oxo-dATP. Through the hydrolysis of oxidized purine nucleoside triphosphates, prevents their incorporation into DNA and the subsequent transversions A:T to C:G and G:C to T:A. Also catalyzes the hydrolysis of methylated purine nucleoside triphosphate preventing their integration into DNA. Through this antimutagenic activity protects cells from oxidative stress.</text>
</comment>